<dbReference type="EMBL" id="AYRZ02000012">
    <property type="protein sequence ID" value="PHT67151.1"/>
    <property type="molecule type" value="Genomic_DNA"/>
</dbReference>
<dbReference type="PANTHER" id="PTHR47947:SF1">
    <property type="entry name" value="CYTOCHROME P450 82E3"/>
    <property type="match status" value="1"/>
</dbReference>
<dbReference type="PANTHER" id="PTHR47947">
    <property type="entry name" value="CYTOCHROME P450 82C3-RELATED"/>
    <property type="match status" value="1"/>
</dbReference>
<dbReference type="PROSITE" id="PS00086">
    <property type="entry name" value="CYTOCHROME_P450"/>
    <property type="match status" value="1"/>
</dbReference>
<keyword evidence="10" id="KW-0472">Membrane</keyword>
<keyword evidence="7 12" id="KW-0560">Oxidoreductase</keyword>
<dbReference type="InterPro" id="IPR002401">
    <property type="entry name" value="Cyt_P450_E_grp-I"/>
</dbReference>
<reference evidence="13 14" key="1">
    <citation type="journal article" date="2014" name="Nat. Genet.">
        <title>Genome sequence of the hot pepper provides insights into the evolution of pungency in Capsicum species.</title>
        <authorList>
            <person name="Kim S."/>
            <person name="Park M."/>
            <person name="Yeom S.I."/>
            <person name="Kim Y.M."/>
            <person name="Lee J.M."/>
            <person name="Lee H.A."/>
            <person name="Seo E."/>
            <person name="Choi J."/>
            <person name="Cheong K."/>
            <person name="Kim K.T."/>
            <person name="Jung K."/>
            <person name="Lee G.W."/>
            <person name="Oh S.K."/>
            <person name="Bae C."/>
            <person name="Kim S.B."/>
            <person name="Lee H.Y."/>
            <person name="Kim S.Y."/>
            <person name="Kim M.S."/>
            <person name="Kang B.C."/>
            <person name="Jo Y.D."/>
            <person name="Yang H.B."/>
            <person name="Jeong H.J."/>
            <person name="Kang W.H."/>
            <person name="Kwon J.K."/>
            <person name="Shin C."/>
            <person name="Lim J.Y."/>
            <person name="Park J.H."/>
            <person name="Huh J.H."/>
            <person name="Kim J.S."/>
            <person name="Kim B.D."/>
            <person name="Cohen O."/>
            <person name="Paran I."/>
            <person name="Suh M.C."/>
            <person name="Lee S.B."/>
            <person name="Kim Y.K."/>
            <person name="Shin Y."/>
            <person name="Noh S.J."/>
            <person name="Park J."/>
            <person name="Seo Y.S."/>
            <person name="Kwon S.Y."/>
            <person name="Kim H.A."/>
            <person name="Park J.M."/>
            <person name="Kim H.J."/>
            <person name="Choi S.B."/>
            <person name="Bosland P.W."/>
            <person name="Reeves G."/>
            <person name="Jo S.H."/>
            <person name="Lee B.W."/>
            <person name="Cho H.T."/>
            <person name="Choi H.S."/>
            <person name="Lee M.S."/>
            <person name="Yu Y."/>
            <person name="Do Choi Y."/>
            <person name="Park B.S."/>
            <person name="van Deynze A."/>
            <person name="Ashrafi H."/>
            <person name="Hill T."/>
            <person name="Kim W.T."/>
            <person name="Pai H.S."/>
            <person name="Ahn H.K."/>
            <person name="Yeam I."/>
            <person name="Giovannoni J.J."/>
            <person name="Rose J.K."/>
            <person name="Sorensen I."/>
            <person name="Lee S.J."/>
            <person name="Kim R.W."/>
            <person name="Choi I.Y."/>
            <person name="Choi B.S."/>
            <person name="Lim J.S."/>
            <person name="Lee Y.H."/>
            <person name="Choi D."/>
        </authorList>
    </citation>
    <scope>NUCLEOTIDE SEQUENCE [LARGE SCALE GENOMIC DNA]</scope>
    <source>
        <strain evidence="14">cv. CM334</strain>
    </source>
</reference>
<keyword evidence="8 11" id="KW-0408">Iron</keyword>
<dbReference type="Proteomes" id="UP000222542">
    <property type="component" value="Unassembled WGS sequence"/>
</dbReference>
<comment type="subcellular location">
    <subcellularLocation>
        <location evidence="2">Membrane</location>
        <topology evidence="2">Single-pass membrane protein</topology>
    </subcellularLocation>
</comment>
<dbReference type="GO" id="GO:0004497">
    <property type="term" value="F:monooxygenase activity"/>
    <property type="evidence" value="ECO:0007669"/>
    <property type="project" value="UniProtKB-KW"/>
</dbReference>
<keyword evidence="3 11" id="KW-0349">Heme</keyword>
<comment type="cofactor">
    <cofactor evidence="1 11">
        <name>heme</name>
        <dbReference type="ChEBI" id="CHEBI:30413"/>
    </cofactor>
</comment>
<evidence type="ECO:0000256" key="10">
    <source>
        <dbReference type="ARBA" id="ARBA00023136"/>
    </source>
</evidence>
<dbReference type="Gramene" id="PHT67151">
    <property type="protein sequence ID" value="PHT67151"/>
    <property type="gene ID" value="T459_31576"/>
</dbReference>
<comment type="caution">
    <text evidence="13">The sequence shown here is derived from an EMBL/GenBank/DDBJ whole genome shotgun (WGS) entry which is preliminary data.</text>
</comment>
<dbReference type="FunFam" id="1.10.630.10:FF:000026">
    <property type="entry name" value="Cytochrome P450 82C4"/>
    <property type="match status" value="1"/>
</dbReference>
<dbReference type="Gene3D" id="1.10.630.10">
    <property type="entry name" value="Cytochrome P450"/>
    <property type="match status" value="2"/>
</dbReference>
<organism evidence="13 14">
    <name type="scientific">Capsicum annuum</name>
    <name type="common">Capsicum pepper</name>
    <dbReference type="NCBI Taxonomy" id="4072"/>
    <lineage>
        <taxon>Eukaryota</taxon>
        <taxon>Viridiplantae</taxon>
        <taxon>Streptophyta</taxon>
        <taxon>Embryophyta</taxon>
        <taxon>Tracheophyta</taxon>
        <taxon>Spermatophyta</taxon>
        <taxon>Magnoliopsida</taxon>
        <taxon>eudicotyledons</taxon>
        <taxon>Gunneridae</taxon>
        <taxon>Pentapetalae</taxon>
        <taxon>asterids</taxon>
        <taxon>lamiids</taxon>
        <taxon>Solanales</taxon>
        <taxon>Solanaceae</taxon>
        <taxon>Solanoideae</taxon>
        <taxon>Capsiceae</taxon>
        <taxon>Capsicum</taxon>
    </lineage>
</organism>
<keyword evidence="14" id="KW-1185">Reference proteome</keyword>
<reference evidence="13 14" key="2">
    <citation type="journal article" date="2017" name="Genome Biol.">
        <title>New reference genome sequences of hot pepper reveal the massive evolution of plant disease-resistance genes by retroduplication.</title>
        <authorList>
            <person name="Kim S."/>
            <person name="Park J."/>
            <person name="Yeom S.I."/>
            <person name="Kim Y.M."/>
            <person name="Seo E."/>
            <person name="Kim K.T."/>
            <person name="Kim M.S."/>
            <person name="Lee J.M."/>
            <person name="Cheong K."/>
            <person name="Shin H.S."/>
            <person name="Kim S.B."/>
            <person name="Han K."/>
            <person name="Lee J."/>
            <person name="Park M."/>
            <person name="Lee H.A."/>
            <person name="Lee H.Y."/>
            <person name="Lee Y."/>
            <person name="Oh S."/>
            <person name="Lee J.H."/>
            <person name="Choi E."/>
            <person name="Choi E."/>
            <person name="Lee S.E."/>
            <person name="Jeon J."/>
            <person name="Kim H."/>
            <person name="Choi G."/>
            <person name="Song H."/>
            <person name="Lee J."/>
            <person name="Lee S.C."/>
            <person name="Kwon J.K."/>
            <person name="Lee H.Y."/>
            <person name="Koo N."/>
            <person name="Hong Y."/>
            <person name="Kim R.W."/>
            <person name="Kang W.H."/>
            <person name="Huh J.H."/>
            <person name="Kang B.C."/>
            <person name="Yang T.J."/>
            <person name="Lee Y.H."/>
            <person name="Bennetzen J.L."/>
            <person name="Choi D."/>
        </authorList>
    </citation>
    <scope>NUCLEOTIDE SEQUENCE [LARGE SCALE GENOMIC DNA]</scope>
    <source>
        <strain evidence="14">cv. CM334</strain>
    </source>
</reference>
<evidence type="ECO:0000256" key="11">
    <source>
        <dbReference type="PIRSR" id="PIRSR602401-1"/>
    </source>
</evidence>
<dbReference type="Pfam" id="PF00067">
    <property type="entry name" value="p450"/>
    <property type="match status" value="2"/>
</dbReference>
<dbReference type="InterPro" id="IPR036396">
    <property type="entry name" value="Cyt_P450_sf"/>
</dbReference>
<name>A0A2G2YC70_CAPAN</name>
<dbReference type="InterPro" id="IPR017972">
    <property type="entry name" value="Cyt_P450_CS"/>
</dbReference>
<evidence type="ECO:0000313" key="14">
    <source>
        <dbReference type="Proteomes" id="UP000222542"/>
    </source>
</evidence>
<evidence type="ECO:0000256" key="3">
    <source>
        <dbReference type="ARBA" id="ARBA00022617"/>
    </source>
</evidence>
<evidence type="ECO:0000256" key="12">
    <source>
        <dbReference type="RuleBase" id="RU000461"/>
    </source>
</evidence>
<dbReference type="GO" id="GO:0016705">
    <property type="term" value="F:oxidoreductase activity, acting on paired donors, with incorporation or reduction of molecular oxygen"/>
    <property type="evidence" value="ECO:0007669"/>
    <property type="project" value="InterPro"/>
</dbReference>
<dbReference type="PRINTS" id="PR00385">
    <property type="entry name" value="P450"/>
</dbReference>
<evidence type="ECO:0000256" key="9">
    <source>
        <dbReference type="ARBA" id="ARBA00023033"/>
    </source>
</evidence>
<dbReference type="GO" id="GO:0020037">
    <property type="term" value="F:heme binding"/>
    <property type="evidence" value="ECO:0007669"/>
    <property type="project" value="InterPro"/>
</dbReference>
<evidence type="ECO:0000256" key="7">
    <source>
        <dbReference type="ARBA" id="ARBA00023002"/>
    </source>
</evidence>
<evidence type="ECO:0000313" key="13">
    <source>
        <dbReference type="EMBL" id="PHT67151.1"/>
    </source>
</evidence>
<proteinExistence type="inferred from homology"/>
<feature type="binding site" description="axial binding residue" evidence="11">
    <location>
        <position position="478"/>
    </location>
    <ligand>
        <name>heme</name>
        <dbReference type="ChEBI" id="CHEBI:30413"/>
    </ligand>
    <ligandPart>
        <name>Fe</name>
        <dbReference type="ChEBI" id="CHEBI:18248"/>
    </ligandPart>
</feature>
<keyword evidence="6" id="KW-1133">Transmembrane helix</keyword>
<dbReference type="PRINTS" id="PR00463">
    <property type="entry name" value="EP450I"/>
</dbReference>
<protein>
    <submittedName>
        <fullName evidence="13">Uncharacterized protein</fullName>
    </submittedName>
</protein>
<accession>A0A2G2YC70</accession>
<dbReference type="GO" id="GO:0005506">
    <property type="term" value="F:iron ion binding"/>
    <property type="evidence" value="ECO:0007669"/>
    <property type="project" value="InterPro"/>
</dbReference>
<evidence type="ECO:0000256" key="5">
    <source>
        <dbReference type="ARBA" id="ARBA00022723"/>
    </source>
</evidence>
<evidence type="ECO:0000256" key="6">
    <source>
        <dbReference type="ARBA" id="ARBA00022989"/>
    </source>
</evidence>
<evidence type="ECO:0000256" key="2">
    <source>
        <dbReference type="ARBA" id="ARBA00004167"/>
    </source>
</evidence>
<sequence length="540" mass="60607">MYRKLTQKSHKLSNFPPEISGGLPVIGHLLQFSGTDSIPLHRKLSSLADKYGPIFTFRLGIPRVLVVSSYDAVKDCLNINDKVFAAWPGSLVGEYIGYNNAMLFLARYGDYWRKIRKIVINEVLSSNNFPVGGDDVSFTVDGDEFNFLVTGDQSPVSGENLDFPVTGDHFPMTGDDFPVDGDDISFIVDGDNVIKPKKQPLTEIAPDCLISGANLDFPVTGGDFQVKVNITNWIEKLTLSLIMKMIAGKSNGRVEKGGNEEEEEAERFKKGLKDFMSIGFVLWDAFPIPLFKWIDIQGHVKFMKRTFRDIDCVLQNFVDGYSRETTINATALSMVLVASDMTAIHLNWVMATLLNHRDAMKKVQDELDTNVGRNRWVEESDIKDLVYFQAVVKETLRLYPPAPLLAPHESVEDCIVQGYHIPKGTRLWVNTMKLHRDLKIWSNPDTFDPERFLTSQAGVDVRGHHYEFIPFGSGRRSCPGITYATQVTHLAIAHLLQGIDFSTPSDEPLDTKQGLGVTMRKADPIEVVITPRLPSVLYKF</sequence>
<keyword evidence="4" id="KW-0812">Transmembrane</keyword>
<keyword evidence="9 12" id="KW-0503">Monooxygenase</keyword>
<gene>
    <name evidence="13" type="ORF">T459_31576</name>
</gene>
<dbReference type="InterPro" id="IPR050651">
    <property type="entry name" value="Plant_Cytochrome_P450_Monoox"/>
</dbReference>
<dbReference type="AlphaFoldDB" id="A0A2G2YC70"/>
<evidence type="ECO:0000256" key="8">
    <source>
        <dbReference type="ARBA" id="ARBA00023004"/>
    </source>
</evidence>
<evidence type="ECO:0000256" key="1">
    <source>
        <dbReference type="ARBA" id="ARBA00001971"/>
    </source>
</evidence>
<dbReference type="GO" id="GO:0016020">
    <property type="term" value="C:membrane"/>
    <property type="evidence" value="ECO:0007669"/>
    <property type="project" value="UniProtKB-SubCell"/>
</dbReference>
<dbReference type="STRING" id="4072.A0A2G2YC70"/>
<dbReference type="InterPro" id="IPR001128">
    <property type="entry name" value="Cyt_P450"/>
</dbReference>
<keyword evidence="5 11" id="KW-0479">Metal-binding</keyword>
<evidence type="ECO:0000256" key="4">
    <source>
        <dbReference type="ARBA" id="ARBA00022692"/>
    </source>
</evidence>
<comment type="similarity">
    <text evidence="12">Belongs to the cytochrome P450 family.</text>
</comment>
<dbReference type="SUPFAM" id="SSF48264">
    <property type="entry name" value="Cytochrome P450"/>
    <property type="match status" value="2"/>
</dbReference>